<dbReference type="EMBL" id="PYDT01000009">
    <property type="protein sequence ID" value="THU51648.1"/>
    <property type="molecule type" value="Genomic_DNA"/>
</dbReference>
<accession>A0A4S8ISF6</accession>
<evidence type="ECO:0000256" key="8">
    <source>
        <dbReference type="ARBA" id="ARBA00023211"/>
    </source>
</evidence>
<evidence type="ECO:0000256" key="2">
    <source>
        <dbReference type="ARBA" id="ARBA00012513"/>
    </source>
</evidence>
<evidence type="ECO:0000256" key="4">
    <source>
        <dbReference type="ARBA" id="ARBA00022679"/>
    </source>
</evidence>
<comment type="caution">
    <text evidence="16">The sequence shown here is derived from an EMBL/GenBank/DDBJ whole genome shotgun (WGS) entry which is preliminary data.</text>
</comment>
<organism evidence="16 17">
    <name type="scientific">Musa balbisiana</name>
    <name type="common">Banana</name>
    <dbReference type="NCBI Taxonomy" id="52838"/>
    <lineage>
        <taxon>Eukaryota</taxon>
        <taxon>Viridiplantae</taxon>
        <taxon>Streptophyta</taxon>
        <taxon>Embryophyta</taxon>
        <taxon>Tracheophyta</taxon>
        <taxon>Spermatophyta</taxon>
        <taxon>Magnoliopsida</taxon>
        <taxon>Liliopsida</taxon>
        <taxon>Zingiberales</taxon>
        <taxon>Musaceae</taxon>
        <taxon>Musa</taxon>
    </lineage>
</organism>
<evidence type="ECO:0000256" key="9">
    <source>
        <dbReference type="ARBA" id="ARBA00047899"/>
    </source>
</evidence>
<dbReference type="InterPro" id="IPR011009">
    <property type="entry name" value="Kinase-like_dom_sf"/>
</dbReference>
<dbReference type="PROSITE" id="PS50816">
    <property type="entry name" value="NAF"/>
    <property type="match status" value="1"/>
</dbReference>
<evidence type="ECO:0000256" key="7">
    <source>
        <dbReference type="ARBA" id="ARBA00022840"/>
    </source>
</evidence>
<evidence type="ECO:0000256" key="6">
    <source>
        <dbReference type="ARBA" id="ARBA00022777"/>
    </source>
</evidence>
<dbReference type="SUPFAM" id="SSF56112">
    <property type="entry name" value="Protein kinase-like (PK-like)"/>
    <property type="match status" value="1"/>
</dbReference>
<evidence type="ECO:0000256" key="1">
    <source>
        <dbReference type="ARBA" id="ARBA00006234"/>
    </source>
</evidence>
<dbReference type="InterPro" id="IPR017441">
    <property type="entry name" value="Protein_kinase_ATP_BS"/>
</dbReference>
<name>A0A4S8ISF6_MUSBA</name>
<evidence type="ECO:0000256" key="5">
    <source>
        <dbReference type="ARBA" id="ARBA00022741"/>
    </source>
</evidence>
<feature type="domain" description="NAF" evidence="15">
    <location>
        <begin position="392"/>
        <end position="416"/>
    </location>
</feature>
<dbReference type="Pfam" id="PF00069">
    <property type="entry name" value="Pkinase"/>
    <property type="match status" value="1"/>
</dbReference>
<evidence type="ECO:0000259" key="15">
    <source>
        <dbReference type="PROSITE" id="PS50816"/>
    </source>
</evidence>
<dbReference type="PANTHER" id="PTHR43895">
    <property type="entry name" value="CALCIUM/CALMODULIN-DEPENDENT PROTEIN KINASE KINASE-RELATED"/>
    <property type="match status" value="1"/>
</dbReference>
<keyword evidence="17" id="KW-1185">Reference proteome</keyword>
<dbReference type="Pfam" id="PF03822">
    <property type="entry name" value="NAF"/>
    <property type="match status" value="1"/>
</dbReference>
<evidence type="ECO:0000256" key="3">
    <source>
        <dbReference type="ARBA" id="ARBA00022527"/>
    </source>
</evidence>
<evidence type="ECO:0000313" key="16">
    <source>
        <dbReference type="EMBL" id="THU51648.1"/>
    </source>
</evidence>
<feature type="binding site" evidence="12">
    <location>
        <position position="133"/>
    </location>
    <ligand>
        <name>ATP</name>
        <dbReference type="ChEBI" id="CHEBI:30616"/>
    </ligand>
</feature>
<keyword evidence="7 12" id="KW-0067">ATP-binding</keyword>
<keyword evidence="6" id="KW-0418">Kinase</keyword>
<dbReference type="InterPro" id="IPR008271">
    <property type="entry name" value="Ser/Thr_kinase_AS"/>
</dbReference>
<sequence>MRIARDRNNPGAGQHDRRLGGELTAFDMIVSSPGLDGGDVAGAEDHGGGTFTEKATHLVLAEDDPRRPWPRHNNDVTQTNHQSLSNMTDFSGSAPAAKVIFGKYELGRLLGRGASAKVYHARHVSSGHGVAIKVYANPRHPADGGSFIREILALRRLRHPYIVRVHELLASRSKVYLVLELAKGGELFSRVEDRGRLPEDLCRRIFRQLISAVAYCHSQGVFHRDLKPENLLLDDAGDLKVSDFGLAALGRTSSEGNDGDHLLHTQCGTPAYVAPEILSRKKTGGYDGAKADTWSCGVILFVLNAGYLPFNDPNLTSLYRKIYRGHHRCPRWTSPALRRLIARLLDPNPATRFSIDGIRQDPWFARGLDADRWAATTWPRDDGSVASHHHSRRGGEPNAFDLISFSSGLDLSGFFVDTSSDRERFASAEPADEIMDRVEQVGKREGLVVKRESEDMGAVVEGQNGEFILRVEIYRLTDGVAMVEVEKGSGAAGRLWKEKLRPANLGL</sequence>
<dbReference type="InterPro" id="IPR004041">
    <property type="entry name" value="NAF_dom"/>
</dbReference>
<protein>
    <recommendedName>
        <fullName evidence="2">non-specific serine/threonine protein kinase</fullName>
        <ecNumber evidence="2">2.7.11.1</ecNumber>
    </recommendedName>
</protein>
<comment type="catalytic activity">
    <reaction evidence="9">
        <text>L-threonyl-[protein] + ATP = O-phospho-L-threonyl-[protein] + ADP + H(+)</text>
        <dbReference type="Rhea" id="RHEA:46608"/>
        <dbReference type="Rhea" id="RHEA-COMP:11060"/>
        <dbReference type="Rhea" id="RHEA-COMP:11605"/>
        <dbReference type="ChEBI" id="CHEBI:15378"/>
        <dbReference type="ChEBI" id="CHEBI:30013"/>
        <dbReference type="ChEBI" id="CHEBI:30616"/>
        <dbReference type="ChEBI" id="CHEBI:61977"/>
        <dbReference type="ChEBI" id="CHEBI:456216"/>
        <dbReference type="EC" id="2.7.11.1"/>
    </reaction>
</comment>
<dbReference type="PROSITE" id="PS50011">
    <property type="entry name" value="PROTEIN_KINASE_DOM"/>
    <property type="match status" value="1"/>
</dbReference>
<dbReference type="CDD" id="cd12195">
    <property type="entry name" value="CIPK_C"/>
    <property type="match status" value="1"/>
</dbReference>
<dbReference type="PANTHER" id="PTHR43895:SF151">
    <property type="entry name" value="CBL-INTERACTING SERINE_THREONINE-PROTEIN KINASE 11"/>
    <property type="match status" value="1"/>
</dbReference>
<evidence type="ECO:0000313" key="17">
    <source>
        <dbReference type="Proteomes" id="UP000317650"/>
    </source>
</evidence>
<keyword evidence="5 12" id="KW-0547">Nucleotide-binding</keyword>
<evidence type="ECO:0000256" key="11">
    <source>
        <dbReference type="ARBA" id="ARBA00058225"/>
    </source>
</evidence>
<reference evidence="16 17" key="1">
    <citation type="journal article" date="2019" name="Nat. Plants">
        <title>Genome sequencing of Musa balbisiana reveals subgenome evolution and function divergence in polyploid bananas.</title>
        <authorList>
            <person name="Yao X."/>
        </authorList>
    </citation>
    <scope>NUCLEOTIDE SEQUENCE [LARGE SCALE GENOMIC DNA]</scope>
    <source>
        <strain evidence="17">cv. DH-PKW</strain>
        <tissue evidence="16">Leaves</tissue>
    </source>
</reference>
<dbReference type="InterPro" id="IPR018451">
    <property type="entry name" value="NAF/FISL_domain"/>
</dbReference>
<comment type="function">
    <text evidence="11">CIPK serine-threonine protein kinases interact with CBL proteins. Binding of a CBL protein to the regulatory NAF domain of CIPK protein lead to the activation of the kinase in a calcium-dependent manner.</text>
</comment>
<keyword evidence="8" id="KW-0464">Manganese</keyword>
<keyword evidence="4" id="KW-0808">Transferase</keyword>
<dbReference type="Gene3D" id="1.10.510.10">
    <property type="entry name" value="Transferase(Phosphotransferase) domain 1"/>
    <property type="match status" value="1"/>
</dbReference>
<comment type="similarity">
    <text evidence="1">Belongs to the protein kinase superfamily. CAMK Ser/Thr protein kinase family. SNF1 subfamily.</text>
</comment>
<dbReference type="GO" id="GO:0106310">
    <property type="term" value="F:protein serine kinase activity"/>
    <property type="evidence" value="ECO:0007669"/>
    <property type="project" value="RHEA"/>
</dbReference>
<dbReference type="PROSITE" id="PS00107">
    <property type="entry name" value="PROTEIN_KINASE_ATP"/>
    <property type="match status" value="1"/>
</dbReference>
<dbReference type="FunFam" id="1.10.510.10:FF:000571">
    <property type="entry name" value="Maternal embryonic leucine zipper kinase"/>
    <property type="match status" value="1"/>
</dbReference>
<dbReference type="InterPro" id="IPR000719">
    <property type="entry name" value="Prot_kinase_dom"/>
</dbReference>
<dbReference type="GO" id="GO:0004674">
    <property type="term" value="F:protein serine/threonine kinase activity"/>
    <property type="evidence" value="ECO:0007669"/>
    <property type="project" value="UniProtKB-KW"/>
</dbReference>
<evidence type="ECO:0000259" key="14">
    <source>
        <dbReference type="PROSITE" id="PS50011"/>
    </source>
</evidence>
<feature type="region of interest" description="Disordered" evidence="13">
    <location>
        <begin position="1"/>
        <end position="20"/>
    </location>
</feature>
<dbReference type="SMART" id="SM00220">
    <property type="entry name" value="S_TKc"/>
    <property type="match status" value="1"/>
</dbReference>
<gene>
    <name evidence="16" type="ORF">C4D60_Mb06t33230</name>
</gene>
<dbReference type="AlphaFoldDB" id="A0A4S8ISF6"/>
<dbReference type="EC" id="2.7.11.1" evidence="2"/>
<dbReference type="STRING" id="52838.A0A4S8ISF6"/>
<feature type="domain" description="Protein kinase" evidence="14">
    <location>
        <begin position="104"/>
        <end position="364"/>
    </location>
</feature>
<evidence type="ECO:0000256" key="12">
    <source>
        <dbReference type="PROSITE-ProRule" id="PRU10141"/>
    </source>
</evidence>
<proteinExistence type="inferred from homology"/>
<dbReference type="GO" id="GO:0005524">
    <property type="term" value="F:ATP binding"/>
    <property type="evidence" value="ECO:0007669"/>
    <property type="project" value="UniProtKB-UniRule"/>
</dbReference>
<dbReference type="PROSITE" id="PS00108">
    <property type="entry name" value="PROTEIN_KINASE_ST"/>
    <property type="match status" value="1"/>
</dbReference>
<keyword evidence="3" id="KW-0723">Serine/threonine-protein kinase</keyword>
<comment type="catalytic activity">
    <reaction evidence="10">
        <text>L-seryl-[protein] + ATP = O-phospho-L-seryl-[protein] + ADP + H(+)</text>
        <dbReference type="Rhea" id="RHEA:17989"/>
        <dbReference type="Rhea" id="RHEA-COMP:9863"/>
        <dbReference type="Rhea" id="RHEA-COMP:11604"/>
        <dbReference type="ChEBI" id="CHEBI:15378"/>
        <dbReference type="ChEBI" id="CHEBI:29999"/>
        <dbReference type="ChEBI" id="CHEBI:30616"/>
        <dbReference type="ChEBI" id="CHEBI:83421"/>
        <dbReference type="ChEBI" id="CHEBI:456216"/>
        <dbReference type="EC" id="2.7.11.1"/>
    </reaction>
</comment>
<dbReference type="Proteomes" id="UP000317650">
    <property type="component" value="Chromosome 6"/>
</dbReference>
<dbReference type="GO" id="GO:0007165">
    <property type="term" value="P:signal transduction"/>
    <property type="evidence" value="ECO:0007669"/>
    <property type="project" value="InterPro"/>
</dbReference>
<dbReference type="Gene3D" id="3.30.310.80">
    <property type="entry name" value="Kinase associated domain 1, KA1"/>
    <property type="match status" value="1"/>
</dbReference>
<evidence type="ECO:0000256" key="10">
    <source>
        <dbReference type="ARBA" id="ARBA00048679"/>
    </source>
</evidence>
<evidence type="ECO:0000256" key="13">
    <source>
        <dbReference type="SAM" id="MobiDB-lite"/>
    </source>
</evidence>